<evidence type="ECO:0000313" key="2">
    <source>
        <dbReference type="EMBL" id="CAA0840497.1"/>
    </source>
</evidence>
<sequence length="88" mass="9067">FRPRACAPRSRASVRAPSPPACSRASSPTPKPPSPTAHPTAPAPRGLQSPIVHPRTSAVPCVLPTPASCLPPAHDNASLTSNILVPRL</sequence>
<accession>A0A9N7P107</accession>
<feature type="non-terminal residue" evidence="2">
    <location>
        <position position="1"/>
    </location>
</feature>
<organism evidence="2 3">
    <name type="scientific">Striga hermonthica</name>
    <name type="common">Purple witchweed</name>
    <name type="synonym">Buchnera hermonthica</name>
    <dbReference type="NCBI Taxonomy" id="68872"/>
    <lineage>
        <taxon>Eukaryota</taxon>
        <taxon>Viridiplantae</taxon>
        <taxon>Streptophyta</taxon>
        <taxon>Embryophyta</taxon>
        <taxon>Tracheophyta</taxon>
        <taxon>Spermatophyta</taxon>
        <taxon>Magnoliopsida</taxon>
        <taxon>eudicotyledons</taxon>
        <taxon>Gunneridae</taxon>
        <taxon>Pentapetalae</taxon>
        <taxon>asterids</taxon>
        <taxon>lamiids</taxon>
        <taxon>Lamiales</taxon>
        <taxon>Orobanchaceae</taxon>
        <taxon>Buchnereae</taxon>
        <taxon>Striga</taxon>
    </lineage>
</organism>
<protein>
    <submittedName>
        <fullName evidence="2">Uncharacterized protein</fullName>
    </submittedName>
</protein>
<name>A0A9N7P107_STRHE</name>
<dbReference type="AlphaFoldDB" id="A0A9N7P107"/>
<reference evidence="2" key="1">
    <citation type="submission" date="2019-12" db="EMBL/GenBank/DDBJ databases">
        <authorList>
            <person name="Scholes J."/>
        </authorList>
    </citation>
    <scope>NUCLEOTIDE SEQUENCE</scope>
</reference>
<proteinExistence type="predicted"/>
<gene>
    <name evidence="2" type="ORF">SHERM_00576</name>
</gene>
<evidence type="ECO:0000313" key="3">
    <source>
        <dbReference type="Proteomes" id="UP001153555"/>
    </source>
</evidence>
<dbReference type="EMBL" id="CACSLK010032525">
    <property type="protein sequence ID" value="CAA0840497.1"/>
    <property type="molecule type" value="Genomic_DNA"/>
</dbReference>
<feature type="non-terminal residue" evidence="2">
    <location>
        <position position="88"/>
    </location>
</feature>
<evidence type="ECO:0000256" key="1">
    <source>
        <dbReference type="SAM" id="MobiDB-lite"/>
    </source>
</evidence>
<feature type="compositionally biased region" description="Low complexity" evidence="1">
    <location>
        <begin position="1"/>
        <end position="28"/>
    </location>
</feature>
<keyword evidence="3" id="KW-1185">Reference proteome</keyword>
<feature type="region of interest" description="Disordered" evidence="1">
    <location>
        <begin position="1"/>
        <end position="53"/>
    </location>
</feature>
<comment type="caution">
    <text evidence="2">The sequence shown here is derived from an EMBL/GenBank/DDBJ whole genome shotgun (WGS) entry which is preliminary data.</text>
</comment>
<dbReference type="Proteomes" id="UP001153555">
    <property type="component" value="Unassembled WGS sequence"/>
</dbReference>